<evidence type="ECO:0000313" key="2">
    <source>
        <dbReference type="EMBL" id="AEI40725.1"/>
    </source>
</evidence>
<gene>
    <name evidence="2" type="ordered locus">KNP414_02164</name>
</gene>
<organism evidence="2 3">
    <name type="scientific">Paenibacillus mucilaginosus (strain KNP414)</name>
    <dbReference type="NCBI Taxonomy" id="1036673"/>
    <lineage>
        <taxon>Bacteria</taxon>
        <taxon>Bacillati</taxon>
        <taxon>Bacillota</taxon>
        <taxon>Bacilli</taxon>
        <taxon>Bacillales</taxon>
        <taxon>Paenibacillaceae</taxon>
        <taxon>Paenibacillus</taxon>
    </lineage>
</organism>
<feature type="region of interest" description="Disordered" evidence="1">
    <location>
        <begin position="23"/>
        <end position="45"/>
    </location>
</feature>
<accession>F8F4Z5</accession>
<name>F8F4Z5_PAEMK</name>
<evidence type="ECO:0000313" key="3">
    <source>
        <dbReference type="Proteomes" id="UP000006620"/>
    </source>
</evidence>
<protein>
    <submittedName>
        <fullName evidence="2">Uncharacterized protein</fullName>
    </submittedName>
</protein>
<evidence type="ECO:0000256" key="1">
    <source>
        <dbReference type="SAM" id="MobiDB-lite"/>
    </source>
</evidence>
<sequence length="45" mass="4630">MNSTGSSSGWELGSCLNFLAPVTSPSHRAPPLEADVGTTSGRQLL</sequence>
<proteinExistence type="predicted"/>
<reference evidence="2 3" key="2">
    <citation type="journal article" date="2013" name="Genome Announc.">
        <title>Genome Sequence of Growth-Improving Paenibacillus mucilaginosus Strain KNP414.</title>
        <authorList>
            <person name="Lu J.J."/>
            <person name="Wang J.F."/>
            <person name="Hu X.F."/>
        </authorList>
    </citation>
    <scope>NUCLEOTIDE SEQUENCE [LARGE SCALE GENOMIC DNA]</scope>
    <source>
        <strain evidence="2 3">KNP414</strain>
    </source>
</reference>
<dbReference type="HOGENOM" id="CLU_3202870_0_0_9"/>
<dbReference type="Proteomes" id="UP000006620">
    <property type="component" value="Chromosome"/>
</dbReference>
<reference evidence="3" key="1">
    <citation type="submission" date="2011-06" db="EMBL/GenBank/DDBJ databases">
        <title>Complete genome sequence of Paenibacillus mucilaginosus KNP414.</title>
        <authorList>
            <person name="Wang J."/>
            <person name="Hu S."/>
            <person name="Hu X."/>
            <person name="Zhang B."/>
            <person name="Dong D."/>
            <person name="Zhang S."/>
            <person name="Zhao K."/>
            <person name="Wu D."/>
        </authorList>
    </citation>
    <scope>NUCLEOTIDE SEQUENCE [LARGE SCALE GENOMIC DNA]</scope>
    <source>
        <strain evidence="3">KNP414</strain>
    </source>
</reference>
<dbReference type="EMBL" id="CP002869">
    <property type="protein sequence ID" value="AEI40725.1"/>
    <property type="molecule type" value="Genomic_DNA"/>
</dbReference>
<dbReference type="KEGG" id="pms:KNP414_02164"/>
<dbReference type="AlphaFoldDB" id="F8F4Z5"/>